<keyword evidence="4 5" id="KW-0472">Membrane</keyword>
<dbReference type="PANTHER" id="PTHR10361">
    <property type="entry name" value="SODIUM-BILE ACID COTRANSPORTER"/>
    <property type="match status" value="1"/>
</dbReference>
<dbReference type="EMBL" id="JBHZOL010000036">
    <property type="protein sequence ID" value="MFE4105814.1"/>
    <property type="molecule type" value="Genomic_DNA"/>
</dbReference>
<protein>
    <submittedName>
        <fullName evidence="6">Bile acid:sodium symporter family protein</fullName>
    </submittedName>
</protein>
<dbReference type="PANTHER" id="PTHR10361:SF24">
    <property type="entry name" value="P3 PROTEIN"/>
    <property type="match status" value="1"/>
</dbReference>
<keyword evidence="2 5" id="KW-0812">Transmembrane</keyword>
<evidence type="ECO:0000256" key="2">
    <source>
        <dbReference type="ARBA" id="ARBA00022692"/>
    </source>
</evidence>
<evidence type="ECO:0000313" key="7">
    <source>
        <dbReference type="Proteomes" id="UP001600165"/>
    </source>
</evidence>
<name>A0ABW6ICB5_9CYAN</name>
<accession>A0ABW6ICB5</accession>
<evidence type="ECO:0000256" key="5">
    <source>
        <dbReference type="SAM" id="Phobius"/>
    </source>
</evidence>
<comment type="caution">
    <text evidence="6">The sequence shown here is derived from an EMBL/GenBank/DDBJ whole genome shotgun (WGS) entry which is preliminary data.</text>
</comment>
<feature type="transmembrane region" description="Helical" evidence="5">
    <location>
        <begin position="140"/>
        <end position="160"/>
    </location>
</feature>
<organism evidence="6 7">
    <name type="scientific">Almyronema epifaneia S1</name>
    <dbReference type="NCBI Taxonomy" id="2991925"/>
    <lineage>
        <taxon>Bacteria</taxon>
        <taxon>Bacillati</taxon>
        <taxon>Cyanobacteriota</taxon>
        <taxon>Cyanophyceae</taxon>
        <taxon>Nodosilineales</taxon>
        <taxon>Nodosilineaceae</taxon>
        <taxon>Almyronema</taxon>
        <taxon>Almyronema epifaneia</taxon>
    </lineage>
</organism>
<keyword evidence="3 5" id="KW-1133">Transmembrane helix</keyword>
<evidence type="ECO:0000256" key="4">
    <source>
        <dbReference type="ARBA" id="ARBA00023136"/>
    </source>
</evidence>
<feature type="transmembrane region" description="Helical" evidence="5">
    <location>
        <begin position="195"/>
        <end position="222"/>
    </location>
</feature>
<dbReference type="InterPro" id="IPR004710">
    <property type="entry name" value="Bilac:Na_transpt"/>
</dbReference>
<feature type="transmembrane region" description="Helical" evidence="5">
    <location>
        <begin position="262"/>
        <end position="283"/>
    </location>
</feature>
<feature type="transmembrane region" description="Helical" evidence="5">
    <location>
        <begin position="69"/>
        <end position="89"/>
    </location>
</feature>
<dbReference type="Gene3D" id="1.20.1530.20">
    <property type="match status" value="1"/>
</dbReference>
<dbReference type="RefSeq" id="WP_377962968.1">
    <property type="nucleotide sequence ID" value="NZ_JBHZOL010000036.1"/>
</dbReference>
<comment type="subcellular location">
    <subcellularLocation>
        <location evidence="1">Membrane</location>
        <topology evidence="1">Multi-pass membrane protein</topology>
    </subcellularLocation>
</comment>
<dbReference type="Pfam" id="PF01758">
    <property type="entry name" value="SBF"/>
    <property type="match status" value="1"/>
</dbReference>
<evidence type="ECO:0000256" key="1">
    <source>
        <dbReference type="ARBA" id="ARBA00004141"/>
    </source>
</evidence>
<dbReference type="InterPro" id="IPR002657">
    <property type="entry name" value="BilAc:Na_symport/Acr3"/>
</dbReference>
<reference evidence="6 7" key="1">
    <citation type="submission" date="2024-10" db="EMBL/GenBank/DDBJ databases">
        <authorList>
            <person name="Ratan Roy A."/>
            <person name="Morales Sandoval P.H."/>
            <person name="De Los Santos Villalobos S."/>
            <person name="Chakraborty S."/>
            <person name="Mukherjee J."/>
        </authorList>
    </citation>
    <scope>NUCLEOTIDE SEQUENCE [LARGE SCALE GENOMIC DNA]</scope>
    <source>
        <strain evidence="6 7">S1</strain>
    </source>
</reference>
<evidence type="ECO:0000313" key="6">
    <source>
        <dbReference type="EMBL" id="MFE4105814.1"/>
    </source>
</evidence>
<feature type="transmembrane region" description="Helical" evidence="5">
    <location>
        <begin position="6"/>
        <end position="28"/>
    </location>
</feature>
<feature type="transmembrane region" description="Helical" evidence="5">
    <location>
        <begin position="40"/>
        <end position="63"/>
    </location>
</feature>
<dbReference type="Proteomes" id="UP001600165">
    <property type="component" value="Unassembled WGS sequence"/>
</dbReference>
<proteinExistence type="predicted"/>
<dbReference type="InterPro" id="IPR038770">
    <property type="entry name" value="Na+/solute_symporter_sf"/>
</dbReference>
<evidence type="ECO:0000256" key="3">
    <source>
        <dbReference type="ARBA" id="ARBA00022989"/>
    </source>
</evidence>
<keyword evidence="7" id="KW-1185">Reference proteome</keyword>
<feature type="transmembrane region" description="Helical" evidence="5">
    <location>
        <begin position="234"/>
        <end position="256"/>
    </location>
</feature>
<feature type="transmembrane region" description="Helical" evidence="5">
    <location>
        <begin position="96"/>
        <end position="120"/>
    </location>
</feature>
<feature type="transmembrane region" description="Helical" evidence="5">
    <location>
        <begin position="172"/>
        <end position="189"/>
    </location>
</feature>
<sequence>MESSFLTAVFLPLTLFIIMLGMGLGLKISDFKRIVVAPKAAILGLIAQLVMLPIMGFVLASIFPLTPELAVGVMILSACPGGATSNLMTYIARGDVALSIFLTAISSLITIFTIPLVVNFSMQVFVGEASALQLPFLTTVTQIAVITLIPVSLGMLLNHYAPRFAASVEKSVKWLSLGFLGLIIAIILYQERANIVGFFVQVGGVTLTLNVITMALGFVIAALGKLNRSATKALTIEVGIQNGTLAIAVASAPIFLNNPTMAIPPAIYSLIMDVTGFAFALWCQGQVGTLNLTPTLPGDGTPEKVAMQRSSNSDDK</sequence>
<gene>
    <name evidence="6" type="ORF">ACFVKH_05970</name>
</gene>